<dbReference type="GO" id="GO:0030976">
    <property type="term" value="F:thiamine pyrophosphate binding"/>
    <property type="evidence" value="ECO:0007669"/>
    <property type="project" value="UniProtKB-UniRule"/>
</dbReference>
<dbReference type="GO" id="GO:0009228">
    <property type="term" value="P:thiamine biosynthetic process"/>
    <property type="evidence" value="ECO:0007669"/>
    <property type="project" value="UniProtKB-UniRule"/>
</dbReference>
<feature type="domain" description="Transketolase-like pyrimidine-binding" evidence="12">
    <location>
        <begin position="329"/>
        <end position="493"/>
    </location>
</feature>
<evidence type="ECO:0000256" key="2">
    <source>
        <dbReference type="ARBA" id="ARBA00011081"/>
    </source>
</evidence>
<dbReference type="GO" id="GO:0016114">
    <property type="term" value="P:terpenoid biosynthetic process"/>
    <property type="evidence" value="ECO:0007669"/>
    <property type="project" value="UniProtKB-UniRule"/>
</dbReference>
<name>A0A0S6UDX5_NEOTH</name>
<feature type="binding site" evidence="11">
    <location>
        <position position="188"/>
    </location>
    <ligand>
        <name>thiamine diphosphate</name>
        <dbReference type="ChEBI" id="CHEBI:58937"/>
    </ligand>
</feature>
<dbReference type="EMBL" id="DF238840">
    <property type="protein sequence ID" value="GAF27297.1"/>
    <property type="molecule type" value="Genomic_DNA"/>
</dbReference>
<evidence type="ECO:0000256" key="8">
    <source>
        <dbReference type="ARBA" id="ARBA00023052"/>
    </source>
</evidence>
<evidence type="ECO:0000256" key="4">
    <source>
        <dbReference type="ARBA" id="ARBA00022679"/>
    </source>
</evidence>
<keyword evidence="4 11" id="KW-0808">Transferase</keyword>
<comment type="catalytic activity">
    <reaction evidence="11">
        <text>D-glyceraldehyde 3-phosphate + pyruvate + H(+) = 1-deoxy-D-xylulose 5-phosphate + CO2</text>
        <dbReference type="Rhea" id="RHEA:12605"/>
        <dbReference type="ChEBI" id="CHEBI:15361"/>
        <dbReference type="ChEBI" id="CHEBI:15378"/>
        <dbReference type="ChEBI" id="CHEBI:16526"/>
        <dbReference type="ChEBI" id="CHEBI:57792"/>
        <dbReference type="ChEBI" id="CHEBI:59776"/>
        <dbReference type="EC" id="2.2.1.7"/>
    </reaction>
</comment>
<dbReference type="SMART" id="SM00861">
    <property type="entry name" value="Transket_pyr"/>
    <property type="match status" value="1"/>
</dbReference>
<dbReference type="UniPathway" id="UPA00064">
    <property type="reaction ID" value="UER00091"/>
</dbReference>
<dbReference type="PROSITE" id="PS00801">
    <property type="entry name" value="TRANSKETOLASE_1"/>
    <property type="match status" value="1"/>
</dbReference>
<dbReference type="InterPro" id="IPR049557">
    <property type="entry name" value="Transketolase_CS"/>
</dbReference>
<dbReference type="NCBIfam" id="NF003933">
    <property type="entry name" value="PRK05444.2-2"/>
    <property type="match status" value="1"/>
</dbReference>
<dbReference type="FunFam" id="3.40.50.920:FF:000002">
    <property type="entry name" value="1-deoxy-D-xylulose-5-phosphate synthase"/>
    <property type="match status" value="1"/>
</dbReference>
<comment type="similarity">
    <text evidence="2 11">Belongs to the transketolase family. DXPS subfamily.</text>
</comment>
<dbReference type="AlphaFoldDB" id="A0A0S6UDX5"/>
<dbReference type="HAMAP" id="MF_00315">
    <property type="entry name" value="DXP_synth"/>
    <property type="match status" value="1"/>
</dbReference>
<evidence type="ECO:0000256" key="6">
    <source>
        <dbReference type="ARBA" id="ARBA00022842"/>
    </source>
</evidence>
<dbReference type="CDD" id="cd07033">
    <property type="entry name" value="TPP_PYR_DXS_TK_like"/>
    <property type="match status" value="1"/>
</dbReference>
<dbReference type="Gene3D" id="3.40.50.970">
    <property type="match status" value="2"/>
</dbReference>
<feature type="binding site" evidence="11">
    <location>
        <begin position="160"/>
        <end position="161"/>
    </location>
    <ligand>
        <name>thiamine diphosphate</name>
        <dbReference type="ChEBI" id="CHEBI:58937"/>
    </ligand>
</feature>
<dbReference type="FunFam" id="3.40.50.970:FF:000005">
    <property type="entry name" value="1-deoxy-D-xylulose-5-phosphate synthase"/>
    <property type="match status" value="1"/>
</dbReference>
<dbReference type="InterPro" id="IPR020826">
    <property type="entry name" value="Transketolase_BS"/>
</dbReference>
<accession>A0A0S6UDX5</accession>
<dbReference type="SUPFAM" id="SSF52518">
    <property type="entry name" value="Thiamin diphosphate-binding fold (THDP-binding)"/>
    <property type="match status" value="2"/>
</dbReference>
<protein>
    <recommendedName>
        <fullName evidence="11">1-deoxy-D-xylulose-5-phosphate synthase</fullName>
        <ecNumber evidence="11">2.2.1.7</ecNumber>
    </recommendedName>
    <alternativeName>
        <fullName evidence="11">1-deoxyxylulose-5-phosphate synthase</fullName>
        <shortName evidence="11">DXP synthase</shortName>
        <shortName evidence="11">DXPS</shortName>
    </alternativeName>
</protein>
<dbReference type="InterPro" id="IPR033248">
    <property type="entry name" value="Transketolase_C"/>
</dbReference>
<keyword evidence="5 11" id="KW-0479">Metal-binding</keyword>
<evidence type="ECO:0000259" key="12">
    <source>
        <dbReference type="SMART" id="SM00861"/>
    </source>
</evidence>
<dbReference type="Pfam" id="PF02779">
    <property type="entry name" value="Transket_pyr"/>
    <property type="match status" value="1"/>
</dbReference>
<gene>
    <name evidence="11" type="primary">dxs</name>
    <name evidence="13" type="ORF">MTY_2638</name>
</gene>
<proteinExistence type="inferred from homology"/>
<comment type="pathway">
    <text evidence="1 11">Metabolic intermediate biosynthesis; 1-deoxy-D-xylulose 5-phosphate biosynthesis; 1-deoxy-D-xylulose 5-phosphate from D-glyceraldehyde 3-phosphate and pyruvate: step 1/1.</text>
</comment>
<dbReference type="PANTHER" id="PTHR43322">
    <property type="entry name" value="1-D-DEOXYXYLULOSE 5-PHOSPHATE SYNTHASE-RELATED"/>
    <property type="match status" value="1"/>
</dbReference>
<dbReference type="GO" id="GO:0005829">
    <property type="term" value="C:cytosol"/>
    <property type="evidence" value="ECO:0007669"/>
    <property type="project" value="TreeGrafter"/>
</dbReference>
<evidence type="ECO:0000256" key="9">
    <source>
        <dbReference type="ARBA" id="ARBA00023229"/>
    </source>
</evidence>
<evidence type="ECO:0000313" key="13">
    <source>
        <dbReference type="EMBL" id="GAF27297.1"/>
    </source>
</evidence>
<reference evidence="13" key="1">
    <citation type="journal article" date="2014" name="Gene">
        <title>Genome-guided analysis of transformation efficiency and carbon dioxide assimilation by Moorella thermoacetica Y72.</title>
        <authorList>
            <person name="Tsukahara K."/>
            <person name="Kita A."/>
            <person name="Nakashimada Y."/>
            <person name="Hoshino T."/>
            <person name="Murakami K."/>
        </authorList>
    </citation>
    <scope>NUCLEOTIDE SEQUENCE [LARGE SCALE GENOMIC DNA]</scope>
    <source>
        <strain evidence="13">Y72</strain>
    </source>
</reference>
<evidence type="ECO:0000256" key="11">
    <source>
        <dbReference type="HAMAP-Rule" id="MF_00315"/>
    </source>
</evidence>
<evidence type="ECO:0000256" key="3">
    <source>
        <dbReference type="ARBA" id="ARBA00011738"/>
    </source>
</evidence>
<keyword evidence="9 11" id="KW-0414">Isoprene biosynthesis</keyword>
<dbReference type="Gene3D" id="3.40.50.920">
    <property type="match status" value="1"/>
</dbReference>
<comment type="cofactor">
    <cofactor evidence="11">
        <name>thiamine diphosphate</name>
        <dbReference type="ChEBI" id="CHEBI:58937"/>
    </cofactor>
    <text evidence="11">Binds 1 thiamine pyrophosphate per subunit.</text>
</comment>
<dbReference type="NCBIfam" id="TIGR00204">
    <property type="entry name" value="dxs"/>
    <property type="match status" value="1"/>
</dbReference>
<dbReference type="GO" id="GO:0019288">
    <property type="term" value="P:isopentenyl diphosphate biosynthetic process, methylerythritol 4-phosphate pathway"/>
    <property type="evidence" value="ECO:0007669"/>
    <property type="project" value="TreeGrafter"/>
</dbReference>
<dbReference type="GO" id="GO:0000287">
    <property type="term" value="F:magnesium ion binding"/>
    <property type="evidence" value="ECO:0007669"/>
    <property type="project" value="UniProtKB-UniRule"/>
</dbReference>
<feature type="binding site" evidence="11">
    <location>
        <position position="159"/>
    </location>
    <ligand>
        <name>Mg(2+)</name>
        <dbReference type="ChEBI" id="CHEBI:18420"/>
    </ligand>
</feature>
<feature type="binding site" evidence="11">
    <location>
        <position position="380"/>
    </location>
    <ligand>
        <name>thiamine diphosphate</name>
        <dbReference type="ChEBI" id="CHEBI:58937"/>
    </ligand>
</feature>
<feature type="binding site" evidence="11">
    <location>
        <begin position="128"/>
        <end position="130"/>
    </location>
    <ligand>
        <name>thiamine diphosphate</name>
        <dbReference type="ChEBI" id="CHEBI:58937"/>
    </ligand>
</feature>
<dbReference type="InterPro" id="IPR005475">
    <property type="entry name" value="Transketolase-like_Pyr-bd"/>
</dbReference>
<dbReference type="Pfam" id="PF13292">
    <property type="entry name" value="DXP_synthase_N"/>
    <property type="match status" value="1"/>
</dbReference>
<feature type="binding site" evidence="11">
    <location>
        <position position="299"/>
    </location>
    <ligand>
        <name>thiamine diphosphate</name>
        <dbReference type="ChEBI" id="CHEBI:58937"/>
    </ligand>
</feature>
<dbReference type="SUPFAM" id="SSF52922">
    <property type="entry name" value="TK C-terminal domain-like"/>
    <property type="match status" value="1"/>
</dbReference>
<evidence type="ECO:0000256" key="1">
    <source>
        <dbReference type="ARBA" id="ARBA00004980"/>
    </source>
</evidence>
<comment type="function">
    <text evidence="10 11">Catalyzes the acyloin condensation reaction between C atoms 2 and 3 of pyruvate and glyceraldehyde 3-phosphate to yield 1-deoxy-D-xylulose-5-phosphate (DXP).</text>
</comment>
<sequence>MATHTKWTQERKAAMSLLEKINEPAAIKKFTLAELDILAREIRQELVQTVARTGGHLAPNLGVVELTLALHSVFDLPRDKIIWDVGHQCYVHKILTGRRQEMTSLRQFGGLSGFPKRAESPYDAFDTGHSSTSISAALGMALARDLKGEDYQVVAVIGDGALTGGMAFEAMNHAGHLQANLIVVLNDNEMSIAPPVGGLAAYLSRLRTDPMYSRGKEELENLLNRLPHLGPRVLKVIDRLKDSFKYLVVPGMFFEEIGFTYLGPIEGHNIAQLKEVLQHARNTRGPVLVHVITTKGKGYQPAEDHPDRFHGIGPFDPATGEPLAGGGPPTYTSVFGAELVRQGEKNNRLVAITAAMPDGTGLTPFARRFPKRFFDVGIAEQHALTLAAGLAAAGMHPVVAIYSTFLQRAIDQVIHDIALMELPVVLAIDRAGLVGEDGETHQGLFDVSLLRCVPGLVFMAPKDEQELRHMLVTALQYQGPAALRYPRGAGMGVPLTGTAQPLPIGKGEVLRRGRDVTILALGPLVYAALEAAGDLAARGIEATVINPRFIKPLDEDLILTWADRTGHLVTVEEHVLAGGFGSAVLELLARNGRKGIRVQCLGVKDEFVHQGKPAILREHLGLTPAGIKAAVQALLAETPVLHRRRNQTKGISGG</sequence>
<dbReference type="GO" id="GO:0008661">
    <property type="term" value="F:1-deoxy-D-xylulose-5-phosphate synthase activity"/>
    <property type="evidence" value="ECO:0007669"/>
    <property type="project" value="UniProtKB-UniRule"/>
</dbReference>
<comment type="cofactor">
    <cofactor evidence="11">
        <name>Mg(2+)</name>
        <dbReference type="ChEBI" id="CHEBI:18420"/>
    </cofactor>
    <text evidence="11">Binds 1 Mg(2+) ion per subunit.</text>
</comment>
<dbReference type="EC" id="2.2.1.7" evidence="11"/>
<evidence type="ECO:0000256" key="10">
    <source>
        <dbReference type="ARBA" id="ARBA00055605"/>
    </source>
</evidence>
<keyword evidence="7 11" id="KW-0784">Thiamine biosynthesis</keyword>
<dbReference type="InterPro" id="IPR005477">
    <property type="entry name" value="Dxylulose-5-P_synthase"/>
</dbReference>
<comment type="subunit">
    <text evidence="3 11">Homodimer.</text>
</comment>
<dbReference type="Proteomes" id="UP000063718">
    <property type="component" value="Unassembled WGS sequence"/>
</dbReference>
<evidence type="ECO:0000256" key="7">
    <source>
        <dbReference type="ARBA" id="ARBA00022977"/>
    </source>
</evidence>
<feature type="binding site" evidence="11">
    <location>
        <position position="188"/>
    </location>
    <ligand>
        <name>Mg(2+)</name>
        <dbReference type="ChEBI" id="CHEBI:18420"/>
    </ligand>
</feature>
<feature type="binding site" evidence="11">
    <location>
        <position position="87"/>
    </location>
    <ligand>
        <name>thiamine diphosphate</name>
        <dbReference type="ChEBI" id="CHEBI:58937"/>
    </ligand>
</feature>
<dbReference type="InterPro" id="IPR029061">
    <property type="entry name" value="THDP-binding"/>
</dbReference>
<keyword evidence="8 11" id="KW-0786">Thiamine pyrophosphate</keyword>
<dbReference type="Pfam" id="PF02780">
    <property type="entry name" value="Transketolase_C"/>
    <property type="match status" value="1"/>
</dbReference>
<dbReference type="InterPro" id="IPR009014">
    <property type="entry name" value="Transketo_C/PFOR_II"/>
</dbReference>
<evidence type="ECO:0000256" key="5">
    <source>
        <dbReference type="ARBA" id="ARBA00022723"/>
    </source>
</evidence>
<dbReference type="PROSITE" id="PS00802">
    <property type="entry name" value="TRANSKETOLASE_2"/>
    <property type="match status" value="1"/>
</dbReference>
<dbReference type="PANTHER" id="PTHR43322:SF5">
    <property type="entry name" value="1-DEOXY-D-XYLULOSE-5-PHOSPHATE SYNTHASE, CHLOROPLASTIC"/>
    <property type="match status" value="1"/>
</dbReference>
<organism evidence="13">
    <name type="scientific">Moorella thermoacetica Y72</name>
    <dbReference type="NCBI Taxonomy" id="1325331"/>
    <lineage>
        <taxon>Bacteria</taxon>
        <taxon>Bacillati</taxon>
        <taxon>Bacillota</taxon>
        <taxon>Clostridia</taxon>
        <taxon>Neomoorellales</taxon>
        <taxon>Neomoorellaceae</taxon>
        <taxon>Neomoorella</taxon>
    </lineage>
</organism>
<keyword evidence="6 11" id="KW-0460">Magnesium</keyword>
<dbReference type="CDD" id="cd02007">
    <property type="entry name" value="TPP_DXS"/>
    <property type="match status" value="1"/>
</dbReference>